<dbReference type="InterPro" id="IPR018919">
    <property type="entry name" value="DUF2484"/>
</dbReference>
<gene>
    <name evidence="2" type="ORF">SAMN05660710_00702</name>
</gene>
<keyword evidence="1" id="KW-0472">Membrane</keyword>
<evidence type="ECO:0000313" key="3">
    <source>
        <dbReference type="Proteomes" id="UP000199502"/>
    </source>
</evidence>
<proteinExistence type="predicted"/>
<feature type="transmembrane region" description="Helical" evidence="1">
    <location>
        <begin position="6"/>
        <end position="24"/>
    </location>
</feature>
<dbReference type="AlphaFoldDB" id="A0A1G5D7R6"/>
<feature type="transmembrane region" description="Helical" evidence="1">
    <location>
        <begin position="31"/>
        <end position="49"/>
    </location>
</feature>
<keyword evidence="1" id="KW-0812">Transmembrane</keyword>
<sequence length="86" mass="9072">MSPPAIAVAATLLWLVLALVIPRLPLRHTGATLWLLALAGVPVLGLLTLHWGPGPGFGGFALGLLVLARAPLRRRAAALERTQRRG</sequence>
<dbReference type="Proteomes" id="UP000199502">
    <property type="component" value="Unassembled WGS sequence"/>
</dbReference>
<keyword evidence="3" id="KW-1185">Reference proteome</keyword>
<keyword evidence="1" id="KW-1133">Transmembrane helix</keyword>
<organism evidence="2 3">
    <name type="scientific">Paracoccus tibetensis</name>
    <dbReference type="NCBI Taxonomy" id="336292"/>
    <lineage>
        <taxon>Bacteria</taxon>
        <taxon>Pseudomonadati</taxon>
        <taxon>Pseudomonadota</taxon>
        <taxon>Alphaproteobacteria</taxon>
        <taxon>Rhodobacterales</taxon>
        <taxon>Paracoccaceae</taxon>
        <taxon>Paracoccus</taxon>
    </lineage>
</organism>
<dbReference type="Pfam" id="PF10658">
    <property type="entry name" value="DUF2484"/>
    <property type="match status" value="1"/>
</dbReference>
<dbReference type="STRING" id="336292.SAMN05660710_00702"/>
<evidence type="ECO:0000313" key="2">
    <source>
        <dbReference type="EMBL" id="SCY10783.1"/>
    </source>
</evidence>
<evidence type="ECO:0008006" key="4">
    <source>
        <dbReference type="Google" id="ProtNLM"/>
    </source>
</evidence>
<protein>
    <recommendedName>
        <fullName evidence="4">DUF2484 family protein</fullName>
    </recommendedName>
</protein>
<reference evidence="2 3" key="1">
    <citation type="submission" date="2016-10" db="EMBL/GenBank/DDBJ databases">
        <authorList>
            <person name="de Groot N.N."/>
        </authorList>
    </citation>
    <scope>NUCLEOTIDE SEQUENCE [LARGE SCALE GENOMIC DNA]</scope>
    <source>
        <strain evidence="2 3">CGMCC 1.8925</strain>
    </source>
</reference>
<name>A0A1G5D7R6_9RHOB</name>
<feature type="transmembrane region" description="Helical" evidence="1">
    <location>
        <begin position="55"/>
        <end position="72"/>
    </location>
</feature>
<evidence type="ECO:0000256" key="1">
    <source>
        <dbReference type="SAM" id="Phobius"/>
    </source>
</evidence>
<dbReference type="EMBL" id="FMVT01000002">
    <property type="protein sequence ID" value="SCY10783.1"/>
    <property type="molecule type" value="Genomic_DNA"/>
</dbReference>
<accession>A0A1G5D7R6</accession>
<dbReference type="RefSeq" id="WP_090740314.1">
    <property type="nucleotide sequence ID" value="NZ_FMVT01000002.1"/>
</dbReference>